<organism evidence="5 6">
    <name type="scientific">Stephania japonica</name>
    <dbReference type="NCBI Taxonomy" id="461633"/>
    <lineage>
        <taxon>Eukaryota</taxon>
        <taxon>Viridiplantae</taxon>
        <taxon>Streptophyta</taxon>
        <taxon>Embryophyta</taxon>
        <taxon>Tracheophyta</taxon>
        <taxon>Spermatophyta</taxon>
        <taxon>Magnoliopsida</taxon>
        <taxon>Ranunculales</taxon>
        <taxon>Menispermaceae</taxon>
        <taxon>Menispermoideae</taxon>
        <taxon>Cissampelideae</taxon>
        <taxon>Stephania</taxon>
    </lineage>
</organism>
<gene>
    <name evidence="5" type="ORF">Sjap_024062</name>
</gene>
<feature type="compositionally biased region" description="Polar residues" evidence="4">
    <location>
        <begin position="566"/>
        <end position="575"/>
    </location>
</feature>
<feature type="repeat" description="PPR" evidence="3">
    <location>
        <begin position="57"/>
        <end position="91"/>
    </location>
</feature>
<keyword evidence="2" id="KW-0677">Repeat</keyword>
<feature type="repeat" description="PPR" evidence="3">
    <location>
        <begin position="376"/>
        <end position="410"/>
    </location>
</feature>
<evidence type="ECO:0000313" key="6">
    <source>
        <dbReference type="Proteomes" id="UP001417504"/>
    </source>
</evidence>
<evidence type="ECO:0008006" key="7">
    <source>
        <dbReference type="Google" id="ProtNLM"/>
    </source>
</evidence>
<dbReference type="Pfam" id="PF13041">
    <property type="entry name" value="PPR_2"/>
    <property type="match status" value="1"/>
</dbReference>
<comment type="caution">
    <text evidence="5">The sequence shown here is derived from an EMBL/GenBank/DDBJ whole genome shotgun (WGS) entry which is preliminary data.</text>
</comment>
<evidence type="ECO:0000256" key="4">
    <source>
        <dbReference type="SAM" id="MobiDB-lite"/>
    </source>
</evidence>
<dbReference type="Pfam" id="PF01535">
    <property type="entry name" value="PPR"/>
    <property type="match status" value="3"/>
</dbReference>
<dbReference type="AlphaFoldDB" id="A0AAP0HPT1"/>
<keyword evidence="6" id="KW-1185">Reference proteome</keyword>
<dbReference type="Pfam" id="PF12854">
    <property type="entry name" value="PPR_1"/>
    <property type="match status" value="1"/>
</dbReference>
<proteinExistence type="inferred from homology"/>
<feature type="region of interest" description="Disordered" evidence="4">
    <location>
        <begin position="487"/>
        <end position="508"/>
    </location>
</feature>
<feature type="repeat" description="PPR" evidence="3">
    <location>
        <begin position="92"/>
        <end position="126"/>
    </location>
</feature>
<protein>
    <recommendedName>
        <fullName evidence="7">Pentatricopeptide repeat-containing protein</fullName>
    </recommendedName>
</protein>
<dbReference type="PROSITE" id="PS51375">
    <property type="entry name" value="PPR"/>
    <property type="match status" value="6"/>
</dbReference>
<dbReference type="NCBIfam" id="TIGR00756">
    <property type="entry name" value="PPR"/>
    <property type="match status" value="5"/>
</dbReference>
<evidence type="ECO:0000256" key="2">
    <source>
        <dbReference type="ARBA" id="ARBA00022737"/>
    </source>
</evidence>
<reference evidence="5 6" key="1">
    <citation type="submission" date="2024-01" db="EMBL/GenBank/DDBJ databases">
        <title>Genome assemblies of Stephania.</title>
        <authorList>
            <person name="Yang L."/>
        </authorList>
    </citation>
    <scope>NUCLEOTIDE SEQUENCE [LARGE SCALE GENOMIC DNA]</scope>
    <source>
        <strain evidence="5">QJT</strain>
        <tissue evidence="5">Leaf</tissue>
    </source>
</reference>
<dbReference type="PANTHER" id="PTHR47447">
    <property type="entry name" value="OS03G0856100 PROTEIN"/>
    <property type="match status" value="1"/>
</dbReference>
<sequence length="575" mass="65350">MSIDVHDHRKVPPWGICDEEGIQVQDSTDSSSVSSVSSVMPNRVFENAKIQCLEERDEEMLSMRMVGLCKSNRVRSAIQLYVSMEVAGVHPTPHAYNSLISCLSRNGSLDNALKVFDKMKVRRRTTCHTYSLVLKEIARVRGCDFAIEMFAGWEGEEMVRDTFDAVVYNTMMSICGEVNWWVETERLWRSLNENGHPATVVTYRLLISIFERCGQPELAFKAYSEMVKSGMIPTENMAQAAVGVCTKEGKWELPLAVYESMLRFDVKPNEVMYNALITHLAKLGKKKRYGDALRLFNSLLWKMEVSGLSVSTASYNLAISACEAVRKPRIALEVYERMVHKNCITDIFTYMSLIRACIWGSLWSEVVELLDHVPADAYLYNIVIQGMCLQGKIVMAKKLYSRMRESQMKADGKTRAMMLQNLTKHVEKQDVGMEYGGHDASKFKSIVHAHWQDKAVKVPCAGSTLPRRRQEETTHDVTCVRVDQSNGRDAAMNKPPTTSSTYEWTSGLRRRRRELAAKTAPTRRPSRSSTTSLVYEHTRAKFENLSCPRHVHAVRSHIKPRHRPSQNHNGVHTVS</sequence>
<evidence type="ECO:0000313" key="5">
    <source>
        <dbReference type="EMBL" id="KAK9090885.1"/>
    </source>
</evidence>
<feature type="repeat" description="PPR" evidence="3">
    <location>
        <begin position="311"/>
        <end position="345"/>
    </location>
</feature>
<feature type="compositionally biased region" description="Basic residues" evidence="4">
    <location>
        <begin position="555"/>
        <end position="565"/>
    </location>
</feature>
<evidence type="ECO:0000256" key="3">
    <source>
        <dbReference type="PROSITE-ProRule" id="PRU00708"/>
    </source>
</evidence>
<name>A0AAP0HPT1_9MAGN</name>
<dbReference type="InterPro" id="IPR011990">
    <property type="entry name" value="TPR-like_helical_dom_sf"/>
</dbReference>
<feature type="region of interest" description="Disordered" evidence="4">
    <location>
        <begin position="555"/>
        <end position="575"/>
    </location>
</feature>
<accession>A0AAP0HPT1</accession>
<comment type="similarity">
    <text evidence="1">Belongs to the PPR family. P subfamily.</text>
</comment>
<feature type="repeat" description="PPR" evidence="3">
    <location>
        <begin position="199"/>
        <end position="233"/>
    </location>
</feature>
<dbReference type="Proteomes" id="UP001417504">
    <property type="component" value="Unassembled WGS sequence"/>
</dbReference>
<dbReference type="InterPro" id="IPR002885">
    <property type="entry name" value="PPR_rpt"/>
</dbReference>
<dbReference type="PANTHER" id="PTHR47447:SF24">
    <property type="entry name" value="PENTATRICOPEPTIDE REPEAT-CONTAINING PROTEIN"/>
    <property type="match status" value="1"/>
</dbReference>
<dbReference type="Gene3D" id="1.25.40.10">
    <property type="entry name" value="Tetratricopeptide repeat domain"/>
    <property type="match status" value="3"/>
</dbReference>
<feature type="repeat" description="PPR" evidence="3">
    <location>
        <begin position="164"/>
        <end position="198"/>
    </location>
</feature>
<evidence type="ECO:0000256" key="1">
    <source>
        <dbReference type="ARBA" id="ARBA00007626"/>
    </source>
</evidence>
<feature type="compositionally biased region" description="Polar residues" evidence="4">
    <location>
        <begin position="495"/>
        <end position="504"/>
    </location>
</feature>
<dbReference type="EMBL" id="JBBNAE010000010">
    <property type="protein sequence ID" value="KAK9090885.1"/>
    <property type="molecule type" value="Genomic_DNA"/>
</dbReference>